<dbReference type="Proteomes" id="UP001295740">
    <property type="component" value="Unassembled WGS sequence"/>
</dbReference>
<proteinExistence type="predicted"/>
<gene>
    <name evidence="1" type="ORF">KHLLAP_LOCUS9010</name>
</gene>
<comment type="caution">
    <text evidence="1">The sequence shown here is derived from an EMBL/GenBank/DDBJ whole genome shotgun (WGS) entry which is preliminary data.</text>
</comment>
<protein>
    <submittedName>
        <fullName evidence="1">Uu.00g135680.m01.CDS01</fullName>
    </submittedName>
</protein>
<sequence length="104" mass="11965">MVRKDICERCQQIPAKIYQPVDEATWSRVAKHSGSYSQLVQSATTCPLCKVCLKYIDDWFDSTYYASKASLLKEDPVIVLKNMYDGGQGPQRQVWLGITEKKWE</sequence>
<name>A0AAI8VP62_9PEZI</name>
<keyword evidence="2" id="KW-1185">Reference proteome</keyword>
<dbReference type="EMBL" id="CAUWAG010000012">
    <property type="protein sequence ID" value="CAJ2508542.1"/>
    <property type="molecule type" value="Genomic_DNA"/>
</dbReference>
<accession>A0AAI8VP62</accession>
<reference evidence="1" key="1">
    <citation type="submission" date="2023-10" db="EMBL/GenBank/DDBJ databases">
        <authorList>
            <person name="Hackl T."/>
        </authorList>
    </citation>
    <scope>NUCLEOTIDE SEQUENCE</scope>
</reference>
<evidence type="ECO:0000313" key="2">
    <source>
        <dbReference type="Proteomes" id="UP001295740"/>
    </source>
</evidence>
<dbReference type="AlphaFoldDB" id="A0AAI8VP62"/>
<evidence type="ECO:0000313" key="1">
    <source>
        <dbReference type="EMBL" id="CAJ2508542.1"/>
    </source>
</evidence>
<organism evidence="1 2">
    <name type="scientific">Anthostomella pinea</name>
    <dbReference type="NCBI Taxonomy" id="933095"/>
    <lineage>
        <taxon>Eukaryota</taxon>
        <taxon>Fungi</taxon>
        <taxon>Dikarya</taxon>
        <taxon>Ascomycota</taxon>
        <taxon>Pezizomycotina</taxon>
        <taxon>Sordariomycetes</taxon>
        <taxon>Xylariomycetidae</taxon>
        <taxon>Xylariales</taxon>
        <taxon>Xylariaceae</taxon>
        <taxon>Anthostomella</taxon>
    </lineage>
</organism>